<keyword evidence="5" id="KW-1185">Reference proteome</keyword>
<protein>
    <submittedName>
        <fullName evidence="4">Cellulose binding domain-containing protein</fullName>
    </submittedName>
</protein>
<dbReference type="InterPro" id="IPR001919">
    <property type="entry name" value="CBD2"/>
</dbReference>
<organism evidence="4 5">
    <name type="scientific">Phytohabitans kaempferiae</name>
    <dbReference type="NCBI Taxonomy" id="1620943"/>
    <lineage>
        <taxon>Bacteria</taxon>
        <taxon>Bacillati</taxon>
        <taxon>Actinomycetota</taxon>
        <taxon>Actinomycetes</taxon>
        <taxon>Micromonosporales</taxon>
        <taxon>Micromonosporaceae</taxon>
    </lineage>
</organism>
<evidence type="ECO:0000313" key="4">
    <source>
        <dbReference type="EMBL" id="MFC0526966.1"/>
    </source>
</evidence>
<feature type="transmembrane region" description="Helical" evidence="2">
    <location>
        <begin position="212"/>
        <end position="236"/>
    </location>
</feature>
<keyword evidence="2" id="KW-0472">Membrane</keyword>
<keyword evidence="2" id="KW-1133">Transmembrane helix</keyword>
<feature type="compositionally biased region" description="Low complexity" evidence="1">
    <location>
        <begin position="96"/>
        <end position="123"/>
    </location>
</feature>
<feature type="region of interest" description="Disordered" evidence="1">
    <location>
        <begin position="254"/>
        <end position="316"/>
    </location>
</feature>
<dbReference type="SMART" id="SM00637">
    <property type="entry name" value="CBD_II"/>
    <property type="match status" value="1"/>
</dbReference>
<feature type="compositionally biased region" description="Pro residues" evidence="1">
    <location>
        <begin position="302"/>
        <end position="316"/>
    </location>
</feature>
<dbReference type="SUPFAM" id="SSF49384">
    <property type="entry name" value="Carbohydrate-binding domain"/>
    <property type="match status" value="1"/>
</dbReference>
<dbReference type="InterPro" id="IPR008965">
    <property type="entry name" value="CBM2/CBM3_carb-bd_dom_sf"/>
</dbReference>
<dbReference type="RefSeq" id="WP_377245930.1">
    <property type="nucleotide sequence ID" value="NZ_JBHLUH010000005.1"/>
</dbReference>
<evidence type="ECO:0000256" key="1">
    <source>
        <dbReference type="SAM" id="MobiDB-lite"/>
    </source>
</evidence>
<dbReference type="Pfam" id="PF00553">
    <property type="entry name" value="CBM_2"/>
    <property type="match status" value="1"/>
</dbReference>
<feature type="region of interest" description="Disordered" evidence="1">
    <location>
        <begin position="1"/>
        <end position="23"/>
    </location>
</feature>
<evidence type="ECO:0000259" key="3">
    <source>
        <dbReference type="PROSITE" id="PS51173"/>
    </source>
</evidence>
<comment type="caution">
    <text evidence="4">The sequence shown here is derived from an EMBL/GenBank/DDBJ whole genome shotgun (WGS) entry which is preliminary data.</text>
</comment>
<dbReference type="Proteomes" id="UP001589867">
    <property type="component" value="Unassembled WGS sequence"/>
</dbReference>
<feature type="compositionally biased region" description="Low complexity" evidence="1">
    <location>
        <begin position="40"/>
        <end position="51"/>
    </location>
</feature>
<sequence length="424" mass="40715">MTADPKATQEAVEASIPRQRDAGVMGYVAQFQQFDDSMTGPATAGPASPGPATGGGTSGGGAPSGGAPAAVEPAEQAGGGQPGRVSAPNRAPALDRVPAPRRASAAERAGLVSGAPAVAPRSRGAGGGRTSADPTSADPTTADPTTGDTASAGTASAENTSGDNASGGGGPAEPPVSGGGDRGTGGDGSPRAGDARPVPGKEGRPPWTRTEVGLAVAFVVVAAVAIVGGAFAVVAANRPPTGQVPLPLPTVEAAGERGASEPGELPPPEEAGPAVEPAPDTAPGGGERPDTPSGGESQPAGTAPPSPEASSAPPPAAAELVARYERTANTGLLGLTGYRGKVTIDNRGEGAATGWTVTLSLPAGQRVESVDGAVARQDGALVIFTPMAGSGELAAGGAVAFTFDVPGLLAGEPTGCAIDGRPCE</sequence>
<feature type="region of interest" description="Disordered" evidence="1">
    <location>
        <begin position="36"/>
        <end position="207"/>
    </location>
</feature>
<feature type="domain" description="CBM2" evidence="3">
    <location>
        <begin position="312"/>
        <end position="424"/>
    </location>
</feature>
<feature type="compositionally biased region" description="Low complexity" evidence="1">
    <location>
        <begin position="130"/>
        <end position="157"/>
    </location>
</feature>
<evidence type="ECO:0000256" key="2">
    <source>
        <dbReference type="SAM" id="Phobius"/>
    </source>
</evidence>
<gene>
    <name evidence="4" type="ORF">ACFFIA_04775</name>
</gene>
<feature type="compositionally biased region" description="Gly residues" evidence="1">
    <location>
        <begin position="52"/>
        <end position="64"/>
    </location>
</feature>
<dbReference type="PROSITE" id="PS51173">
    <property type="entry name" value="CBM2"/>
    <property type="match status" value="1"/>
</dbReference>
<feature type="compositionally biased region" description="Gly residues" evidence="1">
    <location>
        <begin position="165"/>
        <end position="188"/>
    </location>
</feature>
<feature type="compositionally biased region" description="Low complexity" evidence="1">
    <location>
        <begin position="65"/>
        <end position="76"/>
    </location>
</feature>
<reference evidence="4 5" key="1">
    <citation type="submission" date="2024-09" db="EMBL/GenBank/DDBJ databases">
        <authorList>
            <person name="Sun Q."/>
            <person name="Mori K."/>
        </authorList>
    </citation>
    <scope>NUCLEOTIDE SEQUENCE [LARGE SCALE GENOMIC DNA]</scope>
    <source>
        <strain evidence="4 5">TBRC 3947</strain>
    </source>
</reference>
<name>A0ABV6LX41_9ACTN</name>
<dbReference type="EMBL" id="JBHLUH010000005">
    <property type="protein sequence ID" value="MFC0526966.1"/>
    <property type="molecule type" value="Genomic_DNA"/>
</dbReference>
<dbReference type="Gene3D" id="2.60.40.290">
    <property type="match status" value="1"/>
</dbReference>
<evidence type="ECO:0000313" key="5">
    <source>
        <dbReference type="Proteomes" id="UP001589867"/>
    </source>
</evidence>
<proteinExistence type="predicted"/>
<accession>A0ABV6LX41</accession>
<dbReference type="InterPro" id="IPR012291">
    <property type="entry name" value="CBM2_carb-bd_dom_sf"/>
</dbReference>
<keyword evidence="2" id="KW-0812">Transmembrane</keyword>